<dbReference type="SUPFAM" id="SSF52821">
    <property type="entry name" value="Rhodanese/Cell cycle control phosphatase"/>
    <property type="match status" value="1"/>
</dbReference>
<dbReference type="InterPro" id="IPR014710">
    <property type="entry name" value="RmlC-like_jellyroll"/>
</dbReference>
<feature type="domain" description="Rhodanese" evidence="2">
    <location>
        <begin position="267"/>
        <end position="340"/>
    </location>
</feature>
<proteinExistence type="predicted"/>
<dbReference type="RefSeq" id="WP_126463607.1">
    <property type="nucleotide sequence ID" value="NZ_AP018721.1"/>
</dbReference>
<dbReference type="CDD" id="cd00158">
    <property type="entry name" value="RHOD"/>
    <property type="match status" value="1"/>
</dbReference>
<dbReference type="PANTHER" id="PTHR11635:SF152">
    <property type="entry name" value="CAMP-DEPENDENT PROTEIN KINASE TYPE I REGULATORY SUBUNIT-RELATED"/>
    <property type="match status" value="1"/>
</dbReference>
<organism evidence="3 4">
    <name type="scientific">Sulfuritortus calidifontis</name>
    <dbReference type="NCBI Taxonomy" id="1914471"/>
    <lineage>
        <taxon>Bacteria</taxon>
        <taxon>Pseudomonadati</taxon>
        <taxon>Pseudomonadota</taxon>
        <taxon>Betaproteobacteria</taxon>
        <taxon>Nitrosomonadales</taxon>
        <taxon>Thiobacillaceae</taxon>
        <taxon>Sulfuritortus</taxon>
    </lineage>
</organism>
<dbReference type="InterPro" id="IPR036873">
    <property type="entry name" value="Rhodanese-like_dom_sf"/>
</dbReference>
<dbReference type="PROSITE" id="PS00888">
    <property type="entry name" value="CNMP_BINDING_1"/>
    <property type="match status" value="1"/>
</dbReference>
<dbReference type="PRINTS" id="PR00103">
    <property type="entry name" value="CAMPKINASE"/>
</dbReference>
<protein>
    <submittedName>
        <fullName evidence="3">Cyclic nucleotide-binding protein</fullName>
    </submittedName>
</protein>
<feature type="domain" description="Cyclic nucleotide-binding" evidence="1">
    <location>
        <begin position="141"/>
        <end position="244"/>
    </location>
</feature>
<evidence type="ECO:0000313" key="4">
    <source>
        <dbReference type="Proteomes" id="UP000295135"/>
    </source>
</evidence>
<dbReference type="GO" id="GO:0005952">
    <property type="term" value="C:cAMP-dependent protein kinase complex"/>
    <property type="evidence" value="ECO:0007669"/>
    <property type="project" value="InterPro"/>
</dbReference>
<dbReference type="PANTHER" id="PTHR11635">
    <property type="entry name" value="CAMP-DEPENDENT PROTEIN KINASE REGULATORY CHAIN"/>
    <property type="match status" value="1"/>
</dbReference>
<dbReference type="CDD" id="cd00038">
    <property type="entry name" value="CAP_ED"/>
    <property type="match status" value="2"/>
</dbReference>
<dbReference type="SMART" id="SM00100">
    <property type="entry name" value="cNMP"/>
    <property type="match status" value="2"/>
</dbReference>
<dbReference type="InterPro" id="IPR018490">
    <property type="entry name" value="cNMP-bd_dom_sf"/>
</dbReference>
<evidence type="ECO:0000313" key="3">
    <source>
        <dbReference type="EMBL" id="TCS71052.1"/>
    </source>
</evidence>
<name>A0A4R3JTY5_9PROT</name>
<dbReference type="OrthoDB" id="9814704at2"/>
<dbReference type="InterPro" id="IPR050503">
    <property type="entry name" value="cAMP-dep_PK_reg_su-like"/>
</dbReference>
<comment type="caution">
    <text evidence="3">The sequence shown here is derived from an EMBL/GenBank/DDBJ whole genome shotgun (WGS) entry which is preliminary data.</text>
</comment>
<dbReference type="SUPFAM" id="SSF51206">
    <property type="entry name" value="cAMP-binding domain-like"/>
    <property type="match status" value="2"/>
</dbReference>
<dbReference type="PROSITE" id="PS50042">
    <property type="entry name" value="CNMP_BINDING_3"/>
    <property type="match status" value="2"/>
</dbReference>
<dbReference type="Pfam" id="PF00581">
    <property type="entry name" value="Rhodanese"/>
    <property type="match status" value="1"/>
</dbReference>
<evidence type="ECO:0000259" key="1">
    <source>
        <dbReference type="PROSITE" id="PS50042"/>
    </source>
</evidence>
<evidence type="ECO:0000259" key="2">
    <source>
        <dbReference type="PROSITE" id="PS50206"/>
    </source>
</evidence>
<dbReference type="AlphaFoldDB" id="A0A4R3JTY5"/>
<dbReference type="SMART" id="SM00450">
    <property type="entry name" value="RHOD"/>
    <property type="match status" value="1"/>
</dbReference>
<dbReference type="Pfam" id="PF00027">
    <property type="entry name" value="cNMP_binding"/>
    <property type="match status" value="2"/>
</dbReference>
<dbReference type="EMBL" id="SLZY01000012">
    <property type="protein sequence ID" value="TCS71052.1"/>
    <property type="molecule type" value="Genomic_DNA"/>
</dbReference>
<reference evidence="3 4" key="1">
    <citation type="submission" date="2019-03" db="EMBL/GenBank/DDBJ databases">
        <title>Genomic Encyclopedia of Type Strains, Phase IV (KMG-IV): sequencing the most valuable type-strain genomes for metagenomic binning, comparative biology and taxonomic classification.</title>
        <authorList>
            <person name="Goeker M."/>
        </authorList>
    </citation>
    <scope>NUCLEOTIDE SEQUENCE [LARGE SCALE GENOMIC DNA]</scope>
    <source>
        <strain evidence="3 4">DSM 103923</strain>
    </source>
</reference>
<dbReference type="Gene3D" id="2.60.120.10">
    <property type="entry name" value="Jelly Rolls"/>
    <property type="match status" value="2"/>
</dbReference>
<dbReference type="Gene3D" id="3.40.250.10">
    <property type="entry name" value="Rhodanese-like domain"/>
    <property type="match status" value="1"/>
</dbReference>
<feature type="domain" description="Cyclic nucleotide-binding" evidence="1">
    <location>
        <begin position="14"/>
        <end position="112"/>
    </location>
</feature>
<dbReference type="InterPro" id="IPR000595">
    <property type="entry name" value="cNMP-bd_dom"/>
</dbReference>
<dbReference type="InterPro" id="IPR018488">
    <property type="entry name" value="cNMP-bd_CS"/>
</dbReference>
<dbReference type="PROSITE" id="PS50206">
    <property type="entry name" value="RHODANESE_3"/>
    <property type="match status" value="1"/>
</dbReference>
<accession>A0A4R3JTY5</accession>
<keyword evidence="4" id="KW-1185">Reference proteome</keyword>
<gene>
    <name evidence="3" type="ORF">EDC61_11269</name>
</gene>
<sequence length="341" mass="37695">MDEQMLDYLDQFVPISSLSQQSMEELGKRIEILHFSPGQTLFKQGDDDKWLYYLLEGEVSLVDAGRAPILIQAGSEDGRYALARLKPRRYTGVARTPVKVLRVEEDALDRLVTMDQATGFEVTEFEGDDPEWMFTVLTLPAFQKLPPANTNAMFGRFERVEVKAGEVVIRQGDPGDNYYLIREGEAEVSRIGPDGKSTVLARLGKGDGFGEEALLSGMPRNATVTMRTPGVLMRMAQKDFNELLKAPMVKWVTPEQVKQMLAAGAGLIDVRLEDEFKGGTLKGAVNLPLAQLRSKAEGLDPKKKYIVFCQSGQRSAAAAFLLEQRGLDVYVLKGGLDSVKG</sequence>
<dbReference type="Proteomes" id="UP000295135">
    <property type="component" value="Unassembled WGS sequence"/>
</dbReference>
<dbReference type="InterPro" id="IPR001763">
    <property type="entry name" value="Rhodanese-like_dom"/>
</dbReference>
<dbReference type="GO" id="GO:0005829">
    <property type="term" value="C:cytosol"/>
    <property type="evidence" value="ECO:0007669"/>
    <property type="project" value="TreeGrafter"/>
</dbReference>